<name>A0AAE0Q9F8_9TELE</name>
<organism evidence="1 2">
    <name type="scientific">Hemibagrus guttatus</name>
    <dbReference type="NCBI Taxonomy" id="175788"/>
    <lineage>
        <taxon>Eukaryota</taxon>
        <taxon>Metazoa</taxon>
        <taxon>Chordata</taxon>
        <taxon>Craniata</taxon>
        <taxon>Vertebrata</taxon>
        <taxon>Euteleostomi</taxon>
        <taxon>Actinopterygii</taxon>
        <taxon>Neopterygii</taxon>
        <taxon>Teleostei</taxon>
        <taxon>Ostariophysi</taxon>
        <taxon>Siluriformes</taxon>
        <taxon>Bagridae</taxon>
        <taxon>Hemibagrus</taxon>
    </lineage>
</organism>
<sequence length="152" mass="17445">MEDKAELRKSAFCGTNTLSPSSGHPAGWNYNTWQELLDVTALELRAGLAPGTPPEAEDYRQAEVHILKRVQQESFPEDYKLLRMESRFVARRGTPAELWSDRGTNFRGGERELREAYAALIPNLQRQLARQKIHFHFNPHRPLTLVEFGRGE</sequence>
<dbReference type="GO" id="GO:0003676">
    <property type="term" value="F:nucleic acid binding"/>
    <property type="evidence" value="ECO:0007669"/>
    <property type="project" value="InterPro"/>
</dbReference>
<comment type="caution">
    <text evidence="1">The sequence shown here is derived from an EMBL/GenBank/DDBJ whole genome shotgun (WGS) entry which is preliminary data.</text>
</comment>
<dbReference type="InterPro" id="IPR036397">
    <property type="entry name" value="RNaseH_sf"/>
</dbReference>
<dbReference type="Proteomes" id="UP001274896">
    <property type="component" value="Unassembled WGS sequence"/>
</dbReference>
<gene>
    <name evidence="1" type="ORF">QTP70_012089</name>
</gene>
<dbReference type="Gene3D" id="3.30.420.10">
    <property type="entry name" value="Ribonuclease H-like superfamily/Ribonuclease H"/>
    <property type="match status" value="1"/>
</dbReference>
<protein>
    <submittedName>
        <fullName evidence="1">Uncharacterized protein</fullName>
    </submittedName>
</protein>
<evidence type="ECO:0000313" key="1">
    <source>
        <dbReference type="EMBL" id="KAK3516432.1"/>
    </source>
</evidence>
<dbReference type="AlphaFoldDB" id="A0AAE0Q9F8"/>
<reference evidence="1" key="1">
    <citation type="submission" date="2023-06" db="EMBL/GenBank/DDBJ databases">
        <title>Male Hemibagrus guttatus genome.</title>
        <authorList>
            <person name="Bian C."/>
        </authorList>
    </citation>
    <scope>NUCLEOTIDE SEQUENCE</scope>
    <source>
        <strain evidence="1">Male_cb2023</strain>
        <tissue evidence="1">Muscle</tissue>
    </source>
</reference>
<accession>A0AAE0Q9F8</accession>
<dbReference type="EMBL" id="JAUCMX010000019">
    <property type="protein sequence ID" value="KAK3516432.1"/>
    <property type="molecule type" value="Genomic_DNA"/>
</dbReference>
<keyword evidence="2" id="KW-1185">Reference proteome</keyword>
<evidence type="ECO:0000313" key="2">
    <source>
        <dbReference type="Proteomes" id="UP001274896"/>
    </source>
</evidence>
<proteinExistence type="predicted"/>
<feature type="non-terminal residue" evidence="1">
    <location>
        <position position="1"/>
    </location>
</feature>